<dbReference type="InterPro" id="IPR001356">
    <property type="entry name" value="HD"/>
</dbReference>
<dbReference type="Gene3D" id="1.10.10.60">
    <property type="entry name" value="Homeodomain-like"/>
    <property type="match status" value="1"/>
</dbReference>
<feature type="region of interest" description="Disordered" evidence="5">
    <location>
        <begin position="1"/>
        <end position="52"/>
    </location>
</feature>
<dbReference type="PANTHER" id="PTHR11850">
    <property type="entry name" value="HOMEOBOX PROTEIN TRANSCRIPTION FACTORS"/>
    <property type="match status" value="1"/>
</dbReference>
<evidence type="ECO:0000259" key="6">
    <source>
        <dbReference type="PROSITE" id="PS50071"/>
    </source>
</evidence>
<keyword evidence="3 4" id="KW-0539">Nucleus</keyword>
<dbReference type="PROSITE" id="PS50071">
    <property type="entry name" value="HOMEOBOX_2"/>
    <property type="match status" value="1"/>
</dbReference>
<dbReference type="EMBL" id="JAHFZB010000018">
    <property type="protein sequence ID" value="KAK6479451.1"/>
    <property type="molecule type" value="Genomic_DNA"/>
</dbReference>
<dbReference type="SUPFAM" id="SSF46689">
    <property type="entry name" value="Homeodomain-like"/>
    <property type="match status" value="1"/>
</dbReference>
<organism evidence="7 8">
    <name type="scientific">Huso huso</name>
    <name type="common">Beluga</name>
    <name type="synonym">Acipenser huso</name>
    <dbReference type="NCBI Taxonomy" id="61971"/>
    <lineage>
        <taxon>Eukaryota</taxon>
        <taxon>Metazoa</taxon>
        <taxon>Chordata</taxon>
        <taxon>Craniata</taxon>
        <taxon>Vertebrata</taxon>
        <taxon>Euteleostomi</taxon>
        <taxon>Actinopterygii</taxon>
        <taxon>Chondrostei</taxon>
        <taxon>Acipenseriformes</taxon>
        <taxon>Acipenseridae</taxon>
        <taxon>Huso</taxon>
    </lineage>
</organism>
<dbReference type="InterPro" id="IPR009057">
    <property type="entry name" value="Homeodomain-like_sf"/>
</dbReference>
<feature type="compositionally biased region" description="Basic and acidic residues" evidence="5">
    <location>
        <begin position="1"/>
        <end position="15"/>
    </location>
</feature>
<evidence type="ECO:0000256" key="3">
    <source>
        <dbReference type="ARBA" id="ARBA00023242"/>
    </source>
</evidence>
<dbReference type="SMART" id="SM00389">
    <property type="entry name" value="HOX"/>
    <property type="match status" value="1"/>
</dbReference>
<evidence type="ECO:0000256" key="4">
    <source>
        <dbReference type="PROSITE-ProRule" id="PRU00108"/>
    </source>
</evidence>
<keyword evidence="2 4" id="KW-0371">Homeobox</keyword>
<gene>
    <name evidence="7" type="ORF">HHUSO_G20201</name>
</gene>
<evidence type="ECO:0000256" key="5">
    <source>
        <dbReference type="SAM" id="MobiDB-lite"/>
    </source>
</evidence>
<feature type="DNA-binding region" description="Homeobox" evidence="4">
    <location>
        <begin position="45"/>
        <end position="107"/>
    </location>
</feature>
<dbReference type="CDD" id="cd00086">
    <property type="entry name" value="homeodomain"/>
    <property type="match status" value="1"/>
</dbReference>
<accession>A0ABR0Z3R0</accession>
<dbReference type="Pfam" id="PF05920">
    <property type="entry name" value="Homeobox_KN"/>
    <property type="match status" value="1"/>
</dbReference>
<feature type="domain" description="Homeobox" evidence="6">
    <location>
        <begin position="43"/>
        <end position="106"/>
    </location>
</feature>
<evidence type="ECO:0000256" key="2">
    <source>
        <dbReference type="ARBA" id="ARBA00023155"/>
    </source>
</evidence>
<keyword evidence="8" id="KW-1185">Reference proteome</keyword>
<feature type="compositionally biased region" description="Basic and acidic residues" evidence="5">
    <location>
        <begin position="271"/>
        <end position="280"/>
    </location>
</feature>
<protein>
    <submittedName>
        <fullName evidence="7">Homeobox protein TGIF2-like</fullName>
    </submittedName>
</protein>
<dbReference type="InterPro" id="IPR050224">
    <property type="entry name" value="TALE_homeobox"/>
</dbReference>
<feature type="region of interest" description="Disordered" evidence="5">
    <location>
        <begin position="258"/>
        <end position="289"/>
    </location>
</feature>
<feature type="region of interest" description="Disordered" evidence="5">
    <location>
        <begin position="108"/>
        <end position="140"/>
    </location>
</feature>
<keyword evidence="1 4" id="KW-0238">DNA-binding</keyword>
<name>A0ABR0Z3R0_HUSHU</name>
<proteinExistence type="predicted"/>
<sequence>MKPVKRVLEEERVQEPEFTVMSDSDPCEDDGGSSFPLDLSGGSGKRRRRGNLPKKAVQVLRDWLYDHRFNAYPSEQEKLSLSGQTGLSVLQICNWFINARRRLLPDMLRRDGKDPNQFTISRRGGKITEPRTGGGPSSPETSPALLAALRPSVIQPAPYLDLNILGSTATAILSGANFSTAPAILSRANQLSTVTVLSKTGSSSDTAGILGRADSVSPTGGLFNTPPPTPPEVCLQDFSDFQLLVEVALQRAAELDNQRQSGPGMVGAESEASKAVKSEQSKSQCMDSVDKEKVQSVNVPAVQGIQTFSGSMAVENRAASAQHSQNVHFVSGVRVDEKRPNTRETVVRGVYEPSVWTIHTQRVVHSESIQSVQAQSSVACVWSSQHTHAVREAVN</sequence>
<evidence type="ECO:0000313" key="7">
    <source>
        <dbReference type="EMBL" id="KAK6479451.1"/>
    </source>
</evidence>
<comment type="subcellular location">
    <subcellularLocation>
        <location evidence="4">Nucleus</location>
    </subcellularLocation>
</comment>
<dbReference type="InterPro" id="IPR008422">
    <property type="entry name" value="KN_HD"/>
</dbReference>
<evidence type="ECO:0000313" key="8">
    <source>
        <dbReference type="Proteomes" id="UP001369086"/>
    </source>
</evidence>
<reference evidence="7 8" key="1">
    <citation type="submission" date="2021-05" db="EMBL/GenBank/DDBJ databases">
        <authorList>
            <person name="Zahm M."/>
            <person name="Klopp C."/>
            <person name="Cabau C."/>
            <person name="Kuhl H."/>
            <person name="Suciu R."/>
            <person name="Ciorpac M."/>
            <person name="Holostenco D."/>
            <person name="Gessner J."/>
            <person name="Wuertz S."/>
            <person name="Hohne C."/>
            <person name="Stock M."/>
            <person name="Gislard M."/>
            <person name="Lluch J."/>
            <person name="Milhes M."/>
            <person name="Lampietro C."/>
            <person name="Lopez Roques C."/>
            <person name="Donnadieu C."/>
            <person name="Du K."/>
            <person name="Schartl M."/>
            <person name="Guiguen Y."/>
        </authorList>
    </citation>
    <scope>NUCLEOTIDE SEQUENCE [LARGE SCALE GENOMIC DNA]</scope>
    <source>
        <strain evidence="7">Hh-F2</strain>
        <tissue evidence="7">Blood</tissue>
    </source>
</reference>
<comment type="caution">
    <text evidence="7">The sequence shown here is derived from an EMBL/GenBank/DDBJ whole genome shotgun (WGS) entry which is preliminary data.</text>
</comment>
<dbReference type="Proteomes" id="UP001369086">
    <property type="component" value="Unassembled WGS sequence"/>
</dbReference>
<evidence type="ECO:0000256" key="1">
    <source>
        <dbReference type="ARBA" id="ARBA00023125"/>
    </source>
</evidence>